<comment type="caution">
    <text evidence="2">The sequence shown here is derived from an EMBL/GenBank/DDBJ whole genome shotgun (WGS) entry which is preliminary data.</text>
</comment>
<protein>
    <submittedName>
        <fullName evidence="2">Tripartite DNA replication factor</fullName>
    </submittedName>
</protein>
<dbReference type="AlphaFoldDB" id="A0AAD5SC01"/>
<keyword evidence="3" id="KW-1185">Reference proteome</keyword>
<sequence length="902" mass="100528">MRIAEDVQIVISIGKDPISREISYIALEAHQRKGDGQVVTLTRSNDIQFNPQQPESLLDRLHQILHQCFENRWRMQMFFFDFNEKQLFTNLLMSSLAKAKDGNKDTFLKLSQLARTTLSGPEVADSVNLPADPFAKGENLVILQSEVRATLGLPCDVRTPAALATILNNPKSIPDDIVSISIEELEELHLRLHGAAYGRVEEQQEHLESAKKLVRRRIRGIFDVVAAFRNIHNHGRDVKSNEKGQPFAWSYGGNFKHHSLAMLHYLRRYEVVVAHEEAIKGVELMETNLERPTVIFAEETEDNIRSLSALYTGRASPELLTQLALLTPRSAHGRQYFMFREEDLRNFRRYLVRKGPSAAVEKRTAKSPASLDGSFWLRIVTKLPNARQFVIVPKQAEPTFARTIEHLREVDRQNPETSVFLSALFGKPLVAKNRTSQPIIDTAWTTDAEGKLDMWDGVKGNFSDISYKVVLHSLRNNVMTLLRGPPGTGKTHFTAGGAICSRLWEHRRKTMAIGGRPFGAAKLVSFLHCGERFIVRLTYDEAETGGSASQNGLVKVQVGNDTRVKKAAGAQLAELLAHNHQLVVCGTVWQLDTIRGWLQEQGVNMLCIEEASMLPMPEASMALSLLSVAKLGNGIILVIGDDHQLGNLIKRGHEDAIPLQKSLFNFLIERNKQLVAEGTQIPFCSLRLTWRLNKIVHFLQSTCRIRAPSPALVKMVDLIAASWKPIILVTLKTNGATESERVDDIEARFAACALRIMTGSNAPDPSFNLPIAAFHSKRVAFNTHLAASYEQTPSPSPSQSSSRASGSSAHPNSPPQGRDETSHSAEIQRFLFDYRLLNVAITRAKKKTIVFTTNNSFKAFSAADRAENAKGVEFMLRLNRVAQMQGSSIEVGLEDVEVLEGA</sequence>
<dbReference type="EMBL" id="JADGJD010000548">
    <property type="protein sequence ID" value="KAJ3050153.1"/>
    <property type="molecule type" value="Genomic_DNA"/>
</dbReference>
<dbReference type="Gene3D" id="3.40.50.300">
    <property type="entry name" value="P-loop containing nucleotide triphosphate hydrolases"/>
    <property type="match status" value="1"/>
</dbReference>
<reference evidence="2" key="1">
    <citation type="submission" date="2020-05" db="EMBL/GenBank/DDBJ databases">
        <title>Phylogenomic resolution of chytrid fungi.</title>
        <authorList>
            <person name="Stajich J.E."/>
            <person name="Amses K."/>
            <person name="Simmons R."/>
            <person name="Seto K."/>
            <person name="Myers J."/>
            <person name="Bonds A."/>
            <person name="Quandt C.A."/>
            <person name="Barry K."/>
            <person name="Liu P."/>
            <person name="Grigoriev I."/>
            <person name="Longcore J.E."/>
            <person name="James T.Y."/>
        </authorList>
    </citation>
    <scope>NUCLEOTIDE SEQUENCE</scope>
    <source>
        <strain evidence="2">JEL0318</strain>
    </source>
</reference>
<feature type="region of interest" description="Disordered" evidence="1">
    <location>
        <begin position="788"/>
        <end position="823"/>
    </location>
</feature>
<dbReference type="InterPro" id="IPR027417">
    <property type="entry name" value="P-loop_NTPase"/>
</dbReference>
<feature type="non-terminal residue" evidence="2">
    <location>
        <position position="902"/>
    </location>
</feature>
<gene>
    <name evidence="2" type="primary">DNA2_2</name>
    <name evidence="2" type="ORF">HK097_008865</name>
</gene>
<accession>A0AAD5SC01</accession>
<feature type="compositionally biased region" description="Low complexity" evidence="1">
    <location>
        <begin position="797"/>
        <end position="811"/>
    </location>
</feature>
<dbReference type="SUPFAM" id="SSF52540">
    <property type="entry name" value="P-loop containing nucleoside triphosphate hydrolases"/>
    <property type="match status" value="2"/>
</dbReference>
<evidence type="ECO:0000313" key="3">
    <source>
        <dbReference type="Proteomes" id="UP001212841"/>
    </source>
</evidence>
<dbReference type="Proteomes" id="UP001212841">
    <property type="component" value="Unassembled WGS sequence"/>
</dbReference>
<proteinExistence type="predicted"/>
<name>A0AAD5SC01_9FUNG</name>
<evidence type="ECO:0000313" key="2">
    <source>
        <dbReference type="EMBL" id="KAJ3050153.1"/>
    </source>
</evidence>
<evidence type="ECO:0000256" key="1">
    <source>
        <dbReference type="SAM" id="MobiDB-lite"/>
    </source>
</evidence>
<organism evidence="2 3">
    <name type="scientific">Rhizophlyctis rosea</name>
    <dbReference type="NCBI Taxonomy" id="64517"/>
    <lineage>
        <taxon>Eukaryota</taxon>
        <taxon>Fungi</taxon>
        <taxon>Fungi incertae sedis</taxon>
        <taxon>Chytridiomycota</taxon>
        <taxon>Chytridiomycota incertae sedis</taxon>
        <taxon>Chytridiomycetes</taxon>
        <taxon>Rhizophlyctidales</taxon>
        <taxon>Rhizophlyctidaceae</taxon>
        <taxon>Rhizophlyctis</taxon>
    </lineage>
</organism>